<dbReference type="EMBL" id="CM034403">
    <property type="protein sequence ID" value="KAJ0174481.1"/>
    <property type="molecule type" value="Genomic_DNA"/>
</dbReference>
<evidence type="ECO:0000313" key="1">
    <source>
        <dbReference type="EMBL" id="KAJ0174481.1"/>
    </source>
</evidence>
<protein>
    <submittedName>
        <fullName evidence="1">Uncharacterized protein</fullName>
    </submittedName>
</protein>
<keyword evidence="2" id="KW-1185">Reference proteome</keyword>
<evidence type="ECO:0000313" key="2">
    <source>
        <dbReference type="Proteomes" id="UP000824533"/>
    </source>
</evidence>
<organism evidence="1 2">
    <name type="scientific">Dendrolimus kikuchii</name>
    <dbReference type="NCBI Taxonomy" id="765133"/>
    <lineage>
        <taxon>Eukaryota</taxon>
        <taxon>Metazoa</taxon>
        <taxon>Ecdysozoa</taxon>
        <taxon>Arthropoda</taxon>
        <taxon>Hexapoda</taxon>
        <taxon>Insecta</taxon>
        <taxon>Pterygota</taxon>
        <taxon>Neoptera</taxon>
        <taxon>Endopterygota</taxon>
        <taxon>Lepidoptera</taxon>
        <taxon>Glossata</taxon>
        <taxon>Ditrysia</taxon>
        <taxon>Bombycoidea</taxon>
        <taxon>Lasiocampidae</taxon>
        <taxon>Dendrolimus</taxon>
    </lineage>
</organism>
<reference evidence="1 2" key="1">
    <citation type="journal article" date="2021" name="Front. Genet.">
        <title>Chromosome-Level Genome Assembly Reveals Significant Gene Expansion in the Toll and IMD Signaling Pathways of Dendrolimus kikuchii.</title>
        <authorList>
            <person name="Zhou J."/>
            <person name="Wu P."/>
            <person name="Xiong Z."/>
            <person name="Liu N."/>
            <person name="Zhao N."/>
            <person name="Ji M."/>
            <person name="Qiu Y."/>
            <person name="Yang B."/>
        </authorList>
    </citation>
    <scope>NUCLEOTIDE SEQUENCE [LARGE SCALE GENOMIC DNA]</scope>
    <source>
        <strain evidence="1">Ann1</strain>
    </source>
</reference>
<comment type="caution">
    <text evidence="1">The sequence shown here is derived from an EMBL/GenBank/DDBJ whole genome shotgun (WGS) entry which is preliminary data.</text>
</comment>
<accession>A0ACC1CS61</accession>
<sequence length="92" mass="10396">MDFSFGLLLLIVASSCSPVIEKASCPCGRIYMPLCASDGRTYNNMDNTLILFVFSFNSIFMFHNRSRSATAFKIKNKTTFFKRIGLSMYSPI</sequence>
<dbReference type="Proteomes" id="UP000824533">
    <property type="component" value="Linkage Group LG17"/>
</dbReference>
<name>A0ACC1CS61_9NEOP</name>
<proteinExistence type="predicted"/>
<gene>
    <name evidence="1" type="ORF">K1T71_009589</name>
</gene>